<dbReference type="Proteomes" id="UP000800035">
    <property type="component" value="Unassembled WGS sequence"/>
</dbReference>
<proteinExistence type="predicted"/>
<feature type="transmembrane region" description="Helical" evidence="1">
    <location>
        <begin position="95"/>
        <end position="114"/>
    </location>
</feature>
<evidence type="ECO:0000313" key="2">
    <source>
        <dbReference type="EMBL" id="KAF1958371.1"/>
    </source>
</evidence>
<evidence type="ECO:0000256" key="1">
    <source>
        <dbReference type="SAM" id="Phobius"/>
    </source>
</evidence>
<keyword evidence="3" id="KW-1185">Reference proteome</keyword>
<dbReference type="AlphaFoldDB" id="A0A6A5U0D9"/>
<keyword evidence="1" id="KW-1133">Transmembrane helix</keyword>
<protein>
    <submittedName>
        <fullName evidence="2">Uncharacterized protein</fullName>
    </submittedName>
</protein>
<reference evidence="2" key="1">
    <citation type="journal article" date="2020" name="Stud. Mycol.">
        <title>101 Dothideomycetes genomes: a test case for predicting lifestyles and emergence of pathogens.</title>
        <authorList>
            <person name="Haridas S."/>
            <person name="Albert R."/>
            <person name="Binder M."/>
            <person name="Bloem J."/>
            <person name="Labutti K."/>
            <person name="Salamov A."/>
            <person name="Andreopoulos B."/>
            <person name="Baker S."/>
            <person name="Barry K."/>
            <person name="Bills G."/>
            <person name="Bluhm B."/>
            <person name="Cannon C."/>
            <person name="Castanera R."/>
            <person name="Culley D."/>
            <person name="Daum C."/>
            <person name="Ezra D."/>
            <person name="Gonzalez J."/>
            <person name="Henrissat B."/>
            <person name="Kuo A."/>
            <person name="Liang C."/>
            <person name="Lipzen A."/>
            <person name="Lutzoni F."/>
            <person name="Magnuson J."/>
            <person name="Mondo S."/>
            <person name="Nolan M."/>
            <person name="Ohm R."/>
            <person name="Pangilinan J."/>
            <person name="Park H.-J."/>
            <person name="Ramirez L."/>
            <person name="Alfaro M."/>
            <person name="Sun H."/>
            <person name="Tritt A."/>
            <person name="Yoshinaga Y."/>
            <person name="Zwiers L.-H."/>
            <person name="Turgeon B."/>
            <person name="Goodwin S."/>
            <person name="Spatafora J."/>
            <person name="Crous P."/>
            <person name="Grigoriev I."/>
        </authorList>
    </citation>
    <scope>NUCLEOTIDE SEQUENCE</scope>
    <source>
        <strain evidence="2">CBS 675.92</strain>
    </source>
</reference>
<accession>A0A6A5U0D9</accession>
<keyword evidence="1" id="KW-0812">Transmembrane</keyword>
<dbReference type="EMBL" id="ML976987">
    <property type="protein sequence ID" value="KAF1958371.1"/>
    <property type="molecule type" value="Genomic_DNA"/>
</dbReference>
<gene>
    <name evidence="2" type="ORF">CC80DRAFT_29760</name>
</gene>
<evidence type="ECO:0000313" key="3">
    <source>
        <dbReference type="Proteomes" id="UP000800035"/>
    </source>
</evidence>
<keyword evidence="1" id="KW-0472">Membrane</keyword>
<sequence length="151" mass="17106">MRDRGKLWAAATFIAVEGMVIARMRATVMVMVRAVGVWSQLGRHYCLPFSPCCYAEGEQAHNTATPIFSSHSHVLSVCRHLTKAKQLQSRSRFDIITACTFLGLFFFSISCHLCSSRRLLCYSQDTLTAIIQRLPMHPQMLKHRSCQDRGV</sequence>
<name>A0A6A5U0D9_9PLEO</name>
<organism evidence="2 3">
    <name type="scientific">Byssothecium circinans</name>
    <dbReference type="NCBI Taxonomy" id="147558"/>
    <lineage>
        <taxon>Eukaryota</taxon>
        <taxon>Fungi</taxon>
        <taxon>Dikarya</taxon>
        <taxon>Ascomycota</taxon>
        <taxon>Pezizomycotina</taxon>
        <taxon>Dothideomycetes</taxon>
        <taxon>Pleosporomycetidae</taxon>
        <taxon>Pleosporales</taxon>
        <taxon>Massarineae</taxon>
        <taxon>Massarinaceae</taxon>
        <taxon>Byssothecium</taxon>
    </lineage>
</organism>